<dbReference type="InterPro" id="IPR050900">
    <property type="entry name" value="Transposase_IS3/IS150/IS904"/>
</dbReference>
<accession>A0ABP9U7G1</accession>
<dbReference type="PANTHER" id="PTHR46889:SF4">
    <property type="entry name" value="TRANSPOSASE INSO FOR INSERTION SEQUENCE ELEMENT IS911B-RELATED"/>
    <property type="match status" value="1"/>
</dbReference>
<dbReference type="InterPro" id="IPR012337">
    <property type="entry name" value="RNaseH-like_sf"/>
</dbReference>
<dbReference type="PROSITE" id="PS50994">
    <property type="entry name" value="INTEGRASE"/>
    <property type="match status" value="1"/>
</dbReference>
<keyword evidence="3" id="KW-1185">Reference proteome</keyword>
<comment type="caution">
    <text evidence="2">The sequence shown here is derived from an EMBL/GenBank/DDBJ whole genome shotgun (WGS) entry which is preliminary data.</text>
</comment>
<gene>
    <name evidence="2" type="ORF">UREOM_6860</name>
</gene>
<dbReference type="Proteomes" id="UP001449582">
    <property type="component" value="Unassembled WGS sequence"/>
</dbReference>
<dbReference type="Pfam" id="PF13333">
    <property type="entry name" value="rve_2"/>
    <property type="match status" value="1"/>
</dbReference>
<dbReference type="EMBL" id="BAABQM010000011">
    <property type="protein sequence ID" value="GAA5414975.1"/>
    <property type="molecule type" value="Genomic_DNA"/>
</dbReference>
<feature type="domain" description="Integrase catalytic" evidence="1">
    <location>
        <begin position="254"/>
        <end position="417"/>
    </location>
</feature>
<organism evidence="2 3">
    <name type="scientific">Ureaplasma ceti</name>
    <dbReference type="NCBI Taxonomy" id="3119530"/>
    <lineage>
        <taxon>Bacteria</taxon>
        <taxon>Bacillati</taxon>
        <taxon>Mycoplasmatota</taxon>
        <taxon>Mycoplasmoidales</taxon>
        <taxon>Mycoplasmoidaceae</taxon>
        <taxon>Ureaplasma</taxon>
    </lineage>
</organism>
<evidence type="ECO:0000313" key="2">
    <source>
        <dbReference type="EMBL" id="GAA5414975.1"/>
    </source>
</evidence>
<dbReference type="InterPro" id="IPR001584">
    <property type="entry name" value="Integrase_cat-core"/>
</dbReference>
<dbReference type="Gene3D" id="3.30.420.10">
    <property type="entry name" value="Ribonuclease H-like superfamily/Ribonuclease H"/>
    <property type="match status" value="1"/>
</dbReference>
<sequence length="418" mass="50403">MSRHLKWSEWLYYFQLFETNTKKFETEYFHKLKHLDKIKNKVQYHDAFKVFKKKYKLYMNTKNINVLISHSGRKITNPKKQQIKKQALILKKKKHPSEYIHRDDLDEIIKHYIDLYESGVLPPEDEEKIRKIIERSKTSCRAWSSAGFLSKSTINRIKNRNNQPLTENQINRINYVNMVFLTMKNIQKQHNNNLGRRPLKVFLEQQNIKYSDRYVGRLMNKFNLKCQIEIRQAKPKEIKNTEYIAKNYANRDYDNLNHENTIISLDTTYIPIDYPQGRNFAYLTAAINWKTKEIVSYDFSISNDLKTVMNVVKKIKGKNIICHSDHGFQFTNIEYIKYLKTKLWTHSLSRVGNSLDNRPIEYFFRILKTELVYKFDNKLSFEEMRKEIHKYINYYNNKRIQKKLNWLSPIEFSSCVKI</sequence>
<evidence type="ECO:0000313" key="3">
    <source>
        <dbReference type="Proteomes" id="UP001449582"/>
    </source>
</evidence>
<dbReference type="Pfam" id="PF00665">
    <property type="entry name" value="rve"/>
    <property type="match status" value="1"/>
</dbReference>
<protein>
    <submittedName>
        <fullName evidence="2">IS3 family transposase</fullName>
    </submittedName>
</protein>
<dbReference type="SUPFAM" id="SSF53098">
    <property type="entry name" value="Ribonuclease H-like"/>
    <property type="match status" value="1"/>
</dbReference>
<reference evidence="2" key="1">
    <citation type="submission" date="2024-02" db="EMBL/GenBank/DDBJ databases">
        <title>Draft genome sequence of new strains in genus Ureaplasma.</title>
        <authorList>
            <person name="Nakajima Y."/>
            <person name="Segawa T."/>
        </authorList>
    </citation>
    <scope>NUCLEOTIDE SEQUENCE [LARGE SCALE GENOMIC DNA]</scope>
    <source>
        <strain evidence="2">OM1</strain>
    </source>
</reference>
<dbReference type="PANTHER" id="PTHR46889">
    <property type="entry name" value="TRANSPOSASE INSF FOR INSERTION SEQUENCE IS3B-RELATED"/>
    <property type="match status" value="1"/>
</dbReference>
<dbReference type="InterPro" id="IPR036397">
    <property type="entry name" value="RNaseH_sf"/>
</dbReference>
<dbReference type="RefSeq" id="WP_353290133.1">
    <property type="nucleotide sequence ID" value="NZ_BAABQM010000011.1"/>
</dbReference>
<name>A0ABP9U7G1_9BACT</name>
<proteinExistence type="predicted"/>
<evidence type="ECO:0000259" key="1">
    <source>
        <dbReference type="PROSITE" id="PS50994"/>
    </source>
</evidence>